<dbReference type="GO" id="GO:0005783">
    <property type="term" value="C:endoplasmic reticulum"/>
    <property type="evidence" value="ECO:0007669"/>
    <property type="project" value="TreeGrafter"/>
</dbReference>
<name>A0A068S9K3_9FUNG</name>
<accession>A0A068S9K3</accession>
<dbReference type="EMBL" id="CBTN010000057">
    <property type="protein sequence ID" value="CDH58502.1"/>
    <property type="molecule type" value="Genomic_DNA"/>
</dbReference>
<feature type="transmembrane region" description="Helical" evidence="5">
    <location>
        <begin position="257"/>
        <end position="277"/>
    </location>
</feature>
<protein>
    <submittedName>
        <fullName evidence="7">3-oxo-5-alpha-steroid 4-dehydrogenase</fullName>
    </submittedName>
</protein>
<organism evidence="7 8">
    <name type="scientific">Lichtheimia corymbifera JMRC:FSU:9682</name>
    <dbReference type="NCBI Taxonomy" id="1263082"/>
    <lineage>
        <taxon>Eukaryota</taxon>
        <taxon>Fungi</taxon>
        <taxon>Fungi incertae sedis</taxon>
        <taxon>Mucoromycota</taxon>
        <taxon>Mucoromycotina</taxon>
        <taxon>Mucoromycetes</taxon>
        <taxon>Mucorales</taxon>
        <taxon>Lichtheimiaceae</taxon>
        <taxon>Lichtheimia</taxon>
    </lineage>
</organism>
<dbReference type="AlphaFoldDB" id="A0A068S9K3"/>
<feature type="transmembrane region" description="Helical" evidence="5">
    <location>
        <begin position="232"/>
        <end position="251"/>
    </location>
</feature>
<comment type="subcellular location">
    <subcellularLocation>
        <location evidence="1">Endomembrane system</location>
        <topology evidence="1">Multi-pass membrane protein</topology>
    </subcellularLocation>
</comment>
<keyword evidence="8" id="KW-1185">Reference proteome</keyword>
<feature type="domain" description="3-oxo-5-alpha-steroid 4-dehydrogenase C-terminal" evidence="6">
    <location>
        <begin position="186"/>
        <end position="308"/>
    </location>
</feature>
<feature type="transmembrane region" description="Helical" evidence="5">
    <location>
        <begin position="145"/>
        <end position="164"/>
    </location>
</feature>
<dbReference type="PANTHER" id="PTHR14624:SF0">
    <property type="entry name" value="POLYPRENOL REDUCTASE"/>
    <property type="match status" value="1"/>
</dbReference>
<evidence type="ECO:0000256" key="3">
    <source>
        <dbReference type="ARBA" id="ARBA00022989"/>
    </source>
</evidence>
<evidence type="ECO:0000256" key="1">
    <source>
        <dbReference type="ARBA" id="ARBA00004127"/>
    </source>
</evidence>
<keyword evidence="4 5" id="KW-0472">Membrane</keyword>
<dbReference type="Gene3D" id="1.20.120.1630">
    <property type="match status" value="1"/>
</dbReference>
<gene>
    <name evidence="7" type="ORF">LCOR_09361.1</name>
</gene>
<dbReference type="PANTHER" id="PTHR14624">
    <property type="entry name" value="DFG10 PROTEIN"/>
    <property type="match status" value="1"/>
</dbReference>
<comment type="caution">
    <text evidence="7">The sequence shown here is derived from an EMBL/GenBank/DDBJ whole genome shotgun (WGS) entry which is preliminary data.</text>
</comment>
<dbReference type="Pfam" id="PF02544">
    <property type="entry name" value="Steroid_dh"/>
    <property type="match status" value="1"/>
</dbReference>
<keyword evidence="3 5" id="KW-1133">Transmembrane helix</keyword>
<dbReference type="InterPro" id="IPR001104">
    <property type="entry name" value="3-oxo-5_a-steroid_4-DH_C"/>
</dbReference>
<reference evidence="7" key="1">
    <citation type="submission" date="2013-08" db="EMBL/GenBank/DDBJ databases">
        <title>Gene expansion shapes genome architecture in the human pathogen Lichtheimia corymbifera: an evolutionary genomics analysis in the ancient terrestrial Mucorales (Mucoromycotina).</title>
        <authorList>
            <person name="Schwartze V.U."/>
            <person name="Winter S."/>
            <person name="Shelest E."/>
            <person name="Marcet-Houben M."/>
            <person name="Horn F."/>
            <person name="Wehner S."/>
            <person name="Hoffmann K."/>
            <person name="Riege K."/>
            <person name="Sammeth M."/>
            <person name="Nowrousian M."/>
            <person name="Valiante V."/>
            <person name="Linde J."/>
            <person name="Jacobsen I.D."/>
            <person name="Marz M."/>
            <person name="Brakhage A.A."/>
            <person name="Gabaldon T."/>
            <person name="Bocker S."/>
            <person name="Voigt K."/>
        </authorList>
    </citation>
    <scope>NUCLEOTIDE SEQUENCE [LARGE SCALE GENOMIC DNA]</scope>
    <source>
        <strain evidence="7">FSU 9682</strain>
    </source>
</reference>
<dbReference type="GO" id="GO:0006488">
    <property type="term" value="P:dolichol-linked oligosaccharide biosynthetic process"/>
    <property type="evidence" value="ECO:0007669"/>
    <property type="project" value="InterPro"/>
</dbReference>
<dbReference type="GO" id="GO:0016095">
    <property type="term" value="P:polyprenol catabolic process"/>
    <property type="evidence" value="ECO:0007669"/>
    <property type="project" value="TreeGrafter"/>
</dbReference>
<dbReference type="InterPro" id="IPR039698">
    <property type="entry name" value="Dfg10/SRD5A3"/>
</dbReference>
<evidence type="ECO:0000256" key="2">
    <source>
        <dbReference type="ARBA" id="ARBA00022692"/>
    </source>
</evidence>
<feature type="transmembrane region" description="Helical" evidence="5">
    <location>
        <begin position="65"/>
        <end position="86"/>
    </location>
</feature>
<dbReference type="UniPathway" id="UPA00378"/>
<dbReference type="PROSITE" id="PS50244">
    <property type="entry name" value="S5A_REDUCTASE"/>
    <property type="match status" value="1"/>
</dbReference>
<dbReference type="VEuPathDB" id="FungiDB:LCOR_09361.1"/>
<dbReference type="Proteomes" id="UP000027586">
    <property type="component" value="Unassembled WGS sequence"/>
</dbReference>
<feature type="transmembrane region" description="Helical" evidence="5">
    <location>
        <begin position="106"/>
        <end position="125"/>
    </location>
</feature>
<proteinExistence type="predicted"/>
<sequence>MYLISFVCFCLCTLTFSAILARCIPLLRSSVLSYGKLQSIATRPTSSIALQLAQWTVPKSWFAHFYVVGLISALYCFAEIVFLLQWHGHGPVLYCLRMWDIPQASSHISVLESIVALALLTLHLARRVYESFCIERPSLEARMHVSHYLAGVGFYGAMVLATWLEGAANFGVWSGKLSPPALDWSDLLCTRVVMATFLFFYASMHQHQCHCILASLRTKKEANHYQIPRGDWFEWIVVPHYFADILVYLSLCILHGFRNWILICGLIWTVINLSITASGTEEWYKAKFGLRYQATFPKGRWIILPGIY</sequence>
<dbReference type="GO" id="GO:0003865">
    <property type="term" value="F:3-oxo-5-alpha-steroid 4-dehydrogenase activity"/>
    <property type="evidence" value="ECO:0007669"/>
    <property type="project" value="TreeGrafter"/>
</dbReference>
<evidence type="ECO:0000256" key="5">
    <source>
        <dbReference type="SAM" id="Phobius"/>
    </source>
</evidence>
<evidence type="ECO:0000313" key="8">
    <source>
        <dbReference type="Proteomes" id="UP000027586"/>
    </source>
</evidence>
<evidence type="ECO:0000313" key="7">
    <source>
        <dbReference type="EMBL" id="CDH58502.1"/>
    </source>
</evidence>
<evidence type="ECO:0000259" key="6">
    <source>
        <dbReference type="Pfam" id="PF02544"/>
    </source>
</evidence>
<dbReference type="OrthoDB" id="541710at2759"/>
<keyword evidence="2 5" id="KW-0812">Transmembrane</keyword>
<evidence type="ECO:0000256" key="4">
    <source>
        <dbReference type="ARBA" id="ARBA00023136"/>
    </source>
</evidence>
<dbReference type="STRING" id="1263082.A0A068S9K3"/>